<dbReference type="KEGG" id="slan:GV829_03140"/>
<feature type="transmembrane region" description="Helical" evidence="1">
    <location>
        <begin position="23"/>
        <end position="45"/>
    </location>
</feature>
<evidence type="ECO:0000313" key="2">
    <source>
        <dbReference type="EMBL" id="QJQ31562.1"/>
    </source>
</evidence>
<dbReference type="AlphaFoldDB" id="A0A6M4ATB6"/>
<keyword evidence="3" id="KW-1185">Reference proteome</keyword>
<reference evidence="2 3" key="1">
    <citation type="submission" date="2020-01" db="EMBL/GenBank/DDBJ databases">
        <title>Sphingomonas sp. strain CSW-10.</title>
        <authorList>
            <person name="Chen W.-M."/>
        </authorList>
    </citation>
    <scope>NUCLEOTIDE SEQUENCE [LARGE SCALE GENOMIC DNA]</scope>
    <source>
        <strain evidence="2 3">CSW-10</strain>
    </source>
</reference>
<dbReference type="Proteomes" id="UP000503018">
    <property type="component" value="Chromosome"/>
</dbReference>
<keyword evidence="1" id="KW-1133">Transmembrane helix</keyword>
<keyword evidence="1" id="KW-0812">Transmembrane</keyword>
<gene>
    <name evidence="2" type="ORF">GV829_03140</name>
</gene>
<proteinExistence type="predicted"/>
<evidence type="ECO:0000313" key="3">
    <source>
        <dbReference type="Proteomes" id="UP000503018"/>
    </source>
</evidence>
<protein>
    <submittedName>
        <fullName evidence="2">Uncharacterized protein</fullName>
    </submittedName>
</protein>
<organism evidence="2 3">
    <name type="scientific">Sphingomonas lacunae</name>
    <dbReference type="NCBI Taxonomy" id="2698828"/>
    <lineage>
        <taxon>Bacteria</taxon>
        <taxon>Pseudomonadati</taxon>
        <taxon>Pseudomonadota</taxon>
        <taxon>Alphaproteobacteria</taxon>
        <taxon>Sphingomonadales</taxon>
        <taxon>Sphingomonadaceae</taxon>
        <taxon>Sphingomonas</taxon>
    </lineage>
</organism>
<sequence>MTDAPEPFDLEELRRRQKGRARIMGLGLLALAALFFFITIAKMGLAN</sequence>
<dbReference type="RefSeq" id="WP_169943782.1">
    <property type="nucleotide sequence ID" value="NZ_CP053015.1"/>
</dbReference>
<dbReference type="EMBL" id="CP053015">
    <property type="protein sequence ID" value="QJQ31562.1"/>
    <property type="molecule type" value="Genomic_DNA"/>
</dbReference>
<name>A0A6M4ATB6_9SPHN</name>
<accession>A0A6M4ATB6</accession>
<evidence type="ECO:0000256" key="1">
    <source>
        <dbReference type="SAM" id="Phobius"/>
    </source>
</evidence>
<keyword evidence="1" id="KW-0472">Membrane</keyword>